<dbReference type="InterPro" id="IPR018697">
    <property type="entry name" value="DUF2199"/>
</dbReference>
<dbReference type="EMBL" id="WUMK01000006">
    <property type="protein sequence ID" value="MXN46946.1"/>
    <property type="molecule type" value="Genomic_DNA"/>
</dbReference>
<proteinExistence type="predicted"/>
<gene>
    <name evidence="1" type="ORF">GR138_17265</name>
</gene>
<accession>A0A6N8SI34</accession>
<evidence type="ECO:0000313" key="2">
    <source>
        <dbReference type="Proteomes" id="UP000435802"/>
    </source>
</evidence>
<name>A0A6N8SI34_9HYPH</name>
<protein>
    <submittedName>
        <fullName evidence="1">DUF2199 domain-containing protein</fullName>
    </submittedName>
</protein>
<organism evidence="1 2">
    <name type="scientific">Shinella kummerowiae</name>
    <dbReference type="NCBI Taxonomy" id="417745"/>
    <lineage>
        <taxon>Bacteria</taxon>
        <taxon>Pseudomonadati</taxon>
        <taxon>Pseudomonadota</taxon>
        <taxon>Alphaproteobacteria</taxon>
        <taxon>Hyphomicrobiales</taxon>
        <taxon>Rhizobiaceae</taxon>
        <taxon>Shinella</taxon>
    </lineage>
</organism>
<keyword evidence="2" id="KW-1185">Reference proteome</keyword>
<dbReference type="OrthoDB" id="4404538at2"/>
<dbReference type="Proteomes" id="UP000435802">
    <property type="component" value="Unassembled WGS sequence"/>
</dbReference>
<dbReference type="RefSeq" id="WP_160860477.1">
    <property type="nucleotide sequence ID" value="NZ_WUMK01000006.1"/>
</dbReference>
<comment type="caution">
    <text evidence="1">The sequence shown here is derived from an EMBL/GenBank/DDBJ whole genome shotgun (WGS) entry which is preliminary data.</text>
</comment>
<evidence type="ECO:0000313" key="1">
    <source>
        <dbReference type="EMBL" id="MXN46946.1"/>
    </source>
</evidence>
<sequence>MSGHFVCATCGQSHDGLPTDWGYKLPDDVWAIPAPRREEVARFTDDLCQYGDRYFIRGLLLVPLPDMGSDFGWGVWAEVDAAVFQRYVEFYDADGSSEPLYSGMMANSLPGYVSSLPAPIDIRFLDATQRPLFSLSERDRSTLAIEQRTGMSSVRYHQILDALQAYEAASHPGQQEEREDAAPDRSTLCISCTHVVDGGDSVMVVSRSGGDWVLLCGHTDHSHDEDDETLRILHWRHLVDRDPSLKDMIPALEVDYSAERTVVGGEWRKFFDPDTDD</sequence>
<reference evidence="1 2" key="1">
    <citation type="submission" date="2019-12" db="EMBL/GenBank/DDBJ databases">
        <title>Shinella kummerowiae sp. nov., a symbiotic bacterium isolated from root nodules of the herbal legume Kummerowia stipulacea.</title>
        <authorList>
            <person name="Gao J."/>
        </authorList>
    </citation>
    <scope>NUCLEOTIDE SEQUENCE [LARGE SCALE GENOMIC DNA]</scope>
    <source>
        <strain evidence="1 2">CCBAU 25048</strain>
    </source>
</reference>
<dbReference type="Pfam" id="PF09965">
    <property type="entry name" value="DUF2199"/>
    <property type="match status" value="1"/>
</dbReference>
<dbReference type="AlphaFoldDB" id="A0A6N8SI34"/>